<sequence>MGTAPTSRSLPISEVRSICTHPPIPDGLSMSPGTTNASIRVDLWLDIFGTIQLIALVVGGPVVLLLGLLGVMLVDDVLKVLFEHLDRISVNHGRA</sequence>
<keyword evidence="1" id="KW-0472">Membrane</keyword>
<protein>
    <submittedName>
        <fullName evidence="2">Uncharacterized protein</fullName>
    </submittedName>
</protein>
<keyword evidence="3" id="KW-1185">Reference proteome</keyword>
<dbReference type="GeneID" id="63808256"/>
<dbReference type="EMBL" id="MCFD01000011">
    <property type="protein sequence ID" value="ORX67936.1"/>
    <property type="molecule type" value="Genomic_DNA"/>
</dbReference>
<keyword evidence="1" id="KW-1133">Transmembrane helix</keyword>
<feature type="transmembrane region" description="Helical" evidence="1">
    <location>
        <begin position="51"/>
        <end position="74"/>
    </location>
</feature>
<gene>
    <name evidence="2" type="ORF">DL89DRAFT_38841</name>
</gene>
<dbReference type="AlphaFoldDB" id="A0A1Y1W3R5"/>
<name>A0A1Y1W3R5_9FUNG</name>
<accession>A0A1Y1W3R5</accession>
<evidence type="ECO:0000313" key="2">
    <source>
        <dbReference type="EMBL" id="ORX67936.1"/>
    </source>
</evidence>
<proteinExistence type="predicted"/>
<keyword evidence="1" id="KW-0812">Transmembrane</keyword>
<organism evidence="2 3">
    <name type="scientific">Linderina pennispora</name>
    <dbReference type="NCBI Taxonomy" id="61395"/>
    <lineage>
        <taxon>Eukaryota</taxon>
        <taxon>Fungi</taxon>
        <taxon>Fungi incertae sedis</taxon>
        <taxon>Zoopagomycota</taxon>
        <taxon>Kickxellomycotina</taxon>
        <taxon>Kickxellomycetes</taxon>
        <taxon>Kickxellales</taxon>
        <taxon>Kickxellaceae</taxon>
        <taxon>Linderina</taxon>
    </lineage>
</organism>
<dbReference type="Proteomes" id="UP000193922">
    <property type="component" value="Unassembled WGS sequence"/>
</dbReference>
<dbReference type="RefSeq" id="XP_040741782.1">
    <property type="nucleotide sequence ID" value="XM_040891608.1"/>
</dbReference>
<evidence type="ECO:0000256" key="1">
    <source>
        <dbReference type="SAM" id="Phobius"/>
    </source>
</evidence>
<evidence type="ECO:0000313" key="3">
    <source>
        <dbReference type="Proteomes" id="UP000193922"/>
    </source>
</evidence>
<comment type="caution">
    <text evidence="2">The sequence shown here is derived from an EMBL/GenBank/DDBJ whole genome shotgun (WGS) entry which is preliminary data.</text>
</comment>
<reference evidence="2 3" key="1">
    <citation type="submission" date="2016-07" db="EMBL/GenBank/DDBJ databases">
        <title>Pervasive Adenine N6-methylation of Active Genes in Fungi.</title>
        <authorList>
            <consortium name="DOE Joint Genome Institute"/>
            <person name="Mondo S.J."/>
            <person name="Dannebaum R.O."/>
            <person name="Kuo R.C."/>
            <person name="Labutti K."/>
            <person name="Haridas S."/>
            <person name="Kuo A."/>
            <person name="Salamov A."/>
            <person name="Ahrendt S.R."/>
            <person name="Lipzen A."/>
            <person name="Sullivan W."/>
            <person name="Andreopoulos W.B."/>
            <person name="Clum A."/>
            <person name="Lindquist E."/>
            <person name="Daum C."/>
            <person name="Ramamoorthy G.K."/>
            <person name="Gryganskyi A."/>
            <person name="Culley D."/>
            <person name="Magnuson J.K."/>
            <person name="James T.Y."/>
            <person name="O'Malley M.A."/>
            <person name="Stajich J.E."/>
            <person name="Spatafora J.W."/>
            <person name="Visel A."/>
            <person name="Grigoriev I.V."/>
        </authorList>
    </citation>
    <scope>NUCLEOTIDE SEQUENCE [LARGE SCALE GENOMIC DNA]</scope>
    <source>
        <strain evidence="2 3">ATCC 12442</strain>
    </source>
</reference>